<dbReference type="AlphaFoldDB" id="A0A520KE94"/>
<protein>
    <submittedName>
        <fullName evidence="6">MBL fold metallo-hydrolase</fullName>
    </submittedName>
</protein>
<comment type="caution">
    <text evidence="6">The sequence shown here is derived from an EMBL/GenBank/DDBJ whole genome shotgun (WGS) entry which is preliminary data.</text>
</comment>
<dbReference type="GO" id="GO:0046872">
    <property type="term" value="F:metal ion binding"/>
    <property type="evidence" value="ECO:0007669"/>
    <property type="project" value="UniProtKB-KW"/>
</dbReference>
<evidence type="ECO:0000256" key="4">
    <source>
        <dbReference type="ARBA" id="ARBA00022833"/>
    </source>
</evidence>
<comment type="cofactor">
    <cofactor evidence="1">
        <name>Zn(2+)</name>
        <dbReference type="ChEBI" id="CHEBI:29105"/>
    </cofactor>
</comment>
<reference evidence="7 9" key="1">
    <citation type="journal article" date="2019" name="Nat. Microbiol.">
        <title>Expanding anaerobic alkane metabolism in the domain of Archaea.</title>
        <authorList>
            <person name="Wang Y."/>
            <person name="Wegener G."/>
            <person name="Hou J."/>
            <person name="Wang F."/>
            <person name="Xiao X."/>
        </authorList>
    </citation>
    <scope>NUCLEOTIDE SEQUENCE [LARGE SCALE GENOMIC DNA]</scope>
    <source>
        <strain evidence="7">WYZ-LMO11</strain>
    </source>
</reference>
<dbReference type="CDD" id="cd06262">
    <property type="entry name" value="metallo-hydrolase-like_MBL-fold"/>
    <property type="match status" value="1"/>
</dbReference>
<evidence type="ECO:0000259" key="5">
    <source>
        <dbReference type="SMART" id="SM00849"/>
    </source>
</evidence>
<evidence type="ECO:0000256" key="3">
    <source>
        <dbReference type="ARBA" id="ARBA00022801"/>
    </source>
</evidence>
<evidence type="ECO:0000313" key="9">
    <source>
        <dbReference type="Proteomes" id="UP000317265"/>
    </source>
</evidence>
<proteinExistence type="predicted"/>
<dbReference type="PANTHER" id="PTHR46233">
    <property type="entry name" value="HYDROXYACYLGLUTATHIONE HYDROLASE GLOC"/>
    <property type="match status" value="1"/>
</dbReference>
<keyword evidence="4" id="KW-0862">Zinc</keyword>
<reference evidence="6 8" key="2">
    <citation type="journal article" date="2019" name="Nat. Microbiol.">
        <title>Wide diversity of methane and short-chain alkane metabolisms in uncultured archaea.</title>
        <authorList>
            <person name="Borrel G."/>
            <person name="Adam P.S."/>
            <person name="McKay L.J."/>
            <person name="Chen L.X."/>
            <person name="Sierra-Garcia I.N."/>
            <person name="Sieber C.M."/>
            <person name="Letourneur Q."/>
            <person name="Ghozlane A."/>
            <person name="Andersen G.L."/>
            <person name="Li W.J."/>
            <person name="Hallam S.J."/>
            <person name="Muyzer G."/>
            <person name="de Oliveira V.M."/>
            <person name="Inskeep W.P."/>
            <person name="Banfield J.F."/>
            <person name="Gribaldo S."/>
        </authorList>
    </citation>
    <scope>NUCLEOTIDE SEQUENCE [LARGE SCALE GENOMIC DNA]</scope>
    <source>
        <strain evidence="6">Verst-YHS</strain>
    </source>
</reference>
<keyword evidence="3 6" id="KW-0378">Hydrolase</keyword>
<evidence type="ECO:0000313" key="7">
    <source>
        <dbReference type="EMBL" id="TDA38384.1"/>
    </source>
</evidence>
<dbReference type="Pfam" id="PF00753">
    <property type="entry name" value="Lactamase_B"/>
    <property type="match status" value="1"/>
</dbReference>
<dbReference type="PANTHER" id="PTHR46233:SF3">
    <property type="entry name" value="HYDROXYACYLGLUTATHIONE HYDROLASE GLOC"/>
    <property type="match status" value="1"/>
</dbReference>
<sequence>MSSKNDSNRSDKRLILSEFRNFFIIHEETFEEVGLSSNVYILKSNNGYIIFDTSGHKELLKFLIDIGINKDKIICAFLTHGHFDHSNGAISLIKNNIKCYMSYEDLYLIDFSPVLDINDGEKILEKVNLEVLKTPGHTPGSTCFYSESEALLISGDTVFSDGCFGRTDLPGGNSVAIKNSLRILSSLNIEVLFPGHGNYVTKGGSKIINYALNNAEHLI</sequence>
<dbReference type="InterPro" id="IPR036866">
    <property type="entry name" value="RibonucZ/Hydroxyglut_hydro"/>
</dbReference>
<dbReference type="GO" id="GO:0016787">
    <property type="term" value="F:hydrolase activity"/>
    <property type="evidence" value="ECO:0007669"/>
    <property type="project" value="UniProtKB-KW"/>
</dbReference>
<feature type="domain" description="Metallo-beta-lactamase" evidence="5">
    <location>
        <begin position="36"/>
        <end position="196"/>
    </location>
</feature>
<dbReference type="Proteomes" id="UP000316080">
    <property type="component" value="Unassembled WGS sequence"/>
</dbReference>
<dbReference type="SMART" id="SM00849">
    <property type="entry name" value="Lactamase_B"/>
    <property type="match status" value="1"/>
</dbReference>
<gene>
    <name evidence="7" type="ORF">DSO09_04325</name>
    <name evidence="6" type="ORF">EF809_05330</name>
</gene>
<keyword evidence="2" id="KW-0479">Metal-binding</keyword>
<dbReference type="InterPro" id="IPR051453">
    <property type="entry name" value="MBL_Glyoxalase_II"/>
</dbReference>
<evidence type="ECO:0000256" key="1">
    <source>
        <dbReference type="ARBA" id="ARBA00001947"/>
    </source>
</evidence>
<evidence type="ECO:0000313" key="8">
    <source>
        <dbReference type="Proteomes" id="UP000316080"/>
    </source>
</evidence>
<name>A0A520KE94_9CREN</name>
<dbReference type="InterPro" id="IPR001279">
    <property type="entry name" value="Metallo-B-lactamas"/>
</dbReference>
<evidence type="ECO:0000256" key="2">
    <source>
        <dbReference type="ARBA" id="ARBA00022723"/>
    </source>
</evidence>
<accession>A0A520KE94</accession>
<dbReference type="EMBL" id="RXIH01000044">
    <property type="protein sequence ID" value="RZN55383.1"/>
    <property type="molecule type" value="Genomic_DNA"/>
</dbReference>
<evidence type="ECO:0000313" key="6">
    <source>
        <dbReference type="EMBL" id="RZN55383.1"/>
    </source>
</evidence>
<dbReference type="EMBL" id="QNVI01000052">
    <property type="protein sequence ID" value="TDA38384.1"/>
    <property type="molecule type" value="Genomic_DNA"/>
</dbReference>
<dbReference type="Proteomes" id="UP000317265">
    <property type="component" value="Unassembled WGS sequence"/>
</dbReference>
<organism evidence="6 8">
    <name type="scientific">Thermoproteota archaeon</name>
    <dbReference type="NCBI Taxonomy" id="2056631"/>
    <lineage>
        <taxon>Archaea</taxon>
        <taxon>Thermoproteota</taxon>
    </lineage>
</organism>
<dbReference type="SUPFAM" id="SSF56281">
    <property type="entry name" value="Metallo-hydrolase/oxidoreductase"/>
    <property type="match status" value="1"/>
</dbReference>
<dbReference type="Gene3D" id="3.60.15.10">
    <property type="entry name" value="Ribonuclease Z/Hydroxyacylglutathione hydrolase-like"/>
    <property type="match status" value="1"/>
</dbReference>